<evidence type="ECO:0000256" key="4">
    <source>
        <dbReference type="ARBA" id="ARBA00023136"/>
    </source>
</evidence>
<keyword evidence="9" id="KW-1185">Reference proteome</keyword>
<feature type="transmembrane region" description="Helical" evidence="5">
    <location>
        <begin position="93"/>
        <end position="114"/>
    </location>
</feature>
<feature type="transmembrane region" description="Helical" evidence="5">
    <location>
        <begin position="173"/>
        <end position="195"/>
    </location>
</feature>
<keyword evidence="2 5" id="KW-0812">Transmembrane</keyword>
<protein>
    <recommendedName>
        <fullName evidence="6">G-protein coupled receptors family 1 profile domain-containing protein</fullName>
    </recommendedName>
</protein>
<dbReference type="PANTHER" id="PTHR36649">
    <property type="entry name" value="UBIQUITIN-LIKE DOMAIN-CONTAINING PROTEIN"/>
    <property type="match status" value="1"/>
</dbReference>
<evidence type="ECO:0000259" key="6">
    <source>
        <dbReference type="PROSITE" id="PS50262"/>
    </source>
</evidence>
<gene>
    <name evidence="7" type="ORF">EDS130_LOCUS29454</name>
    <name evidence="8" type="ORF">XAT740_LOCUS45031</name>
</gene>
<dbReference type="CDD" id="cd00637">
    <property type="entry name" value="7tm_classA_rhodopsin-like"/>
    <property type="match status" value="1"/>
</dbReference>
<evidence type="ECO:0000256" key="1">
    <source>
        <dbReference type="ARBA" id="ARBA00004370"/>
    </source>
</evidence>
<dbReference type="EMBL" id="CAJNOR010005806">
    <property type="protein sequence ID" value="CAF1576648.1"/>
    <property type="molecule type" value="Genomic_DNA"/>
</dbReference>
<evidence type="ECO:0000313" key="8">
    <source>
        <dbReference type="EMBL" id="CAF1576648.1"/>
    </source>
</evidence>
<dbReference type="InterPro" id="IPR017452">
    <property type="entry name" value="GPCR_Rhodpsn_7TM"/>
</dbReference>
<dbReference type="SUPFAM" id="SSF56399">
    <property type="entry name" value="ADP-ribosylation"/>
    <property type="match status" value="1"/>
</dbReference>
<dbReference type="OrthoDB" id="428577at2759"/>
<dbReference type="PROSITE" id="PS50262">
    <property type="entry name" value="G_PROTEIN_RECEP_F1_2"/>
    <property type="match status" value="1"/>
</dbReference>
<organism evidence="8 9">
    <name type="scientific">Adineta ricciae</name>
    <name type="common">Rotifer</name>
    <dbReference type="NCBI Taxonomy" id="249248"/>
    <lineage>
        <taxon>Eukaryota</taxon>
        <taxon>Metazoa</taxon>
        <taxon>Spiralia</taxon>
        <taxon>Gnathifera</taxon>
        <taxon>Rotifera</taxon>
        <taxon>Eurotatoria</taxon>
        <taxon>Bdelloidea</taxon>
        <taxon>Adinetida</taxon>
        <taxon>Adinetidae</taxon>
        <taxon>Adineta</taxon>
    </lineage>
</organism>
<keyword evidence="3 5" id="KW-1133">Transmembrane helix</keyword>
<dbReference type="Gene3D" id="1.20.1070.10">
    <property type="entry name" value="Rhodopsin 7-helix transmembrane proteins"/>
    <property type="match status" value="1"/>
</dbReference>
<feature type="transmembrane region" description="Helical" evidence="5">
    <location>
        <begin position="51"/>
        <end position="73"/>
    </location>
</feature>
<proteinExistence type="predicted"/>
<dbReference type="PANTHER" id="PTHR36649:SF28">
    <property type="entry name" value="UBIQUITIN-LIKE DOMAIN-CONTAINING PROTEIN"/>
    <property type="match status" value="1"/>
</dbReference>
<reference evidence="8" key="1">
    <citation type="submission" date="2021-02" db="EMBL/GenBank/DDBJ databases">
        <authorList>
            <person name="Nowell W R."/>
        </authorList>
    </citation>
    <scope>NUCLEOTIDE SEQUENCE</scope>
</reference>
<dbReference type="AlphaFoldDB" id="A0A815YXU0"/>
<sequence>MSTVGDILSLVQQNTIRYGYPFLLVLGNVGNMLCIVVFLQKNYRQSFSSWYLLAAAVFSIVGVSWGIGTNMYAVYQPPDPFIMSDALCRIRGYLLQTSSVLTRTMIILACAGRVAASSNRVRIRQLNQPRVTVKIIAATTLFWMIISIQLPIFQRIEMNRCATFGVFGLWFNAYQIFLFGLVFPSLMIILSILILKNLKNIRGSVRPQEQADNTQHHQLLSRRDMNLLRLTIAEVISCFVLSFLYPINGLYGVIASNVPNKIPAITGGNSKSLALCPINVTQVYHSTLVPAVWPVSYHGTGQHNALDIAEEDYKLSKHKRFLHGKGIYSSPAPKVAQQYATSFDRKVIPKKETGVGTYRLTAADEDEDIEESEFIRPYGLCLFK</sequence>
<comment type="caution">
    <text evidence="8">The sequence shown here is derived from an EMBL/GenBank/DDBJ whole genome shotgun (WGS) entry which is preliminary data.</text>
</comment>
<dbReference type="EMBL" id="CAJNOJ010000199">
    <property type="protein sequence ID" value="CAF1279197.1"/>
    <property type="molecule type" value="Genomic_DNA"/>
</dbReference>
<feature type="transmembrane region" description="Helical" evidence="5">
    <location>
        <begin position="135"/>
        <end position="153"/>
    </location>
</feature>
<feature type="transmembrane region" description="Helical" evidence="5">
    <location>
        <begin position="227"/>
        <end position="247"/>
    </location>
</feature>
<evidence type="ECO:0000256" key="3">
    <source>
        <dbReference type="ARBA" id="ARBA00022989"/>
    </source>
</evidence>
<dbReference type="SUPFAM" id="SSF81321">
    <property type="entry name" value="Family A G protein-coupled receptor-like"/>
    <property type="match status" value="1"/>
</dbReference>
<accession>A0A815YXU0</accession>
<comment type="subcellular location">
    <subcellularLocation>
        <location evidence="1">Membrane</location>
    </subcellularLocation>
</comment>
<dbReference type="Proteomes" id="UP000663828">
    <property type="component" value="Unassembled WGS sequence"/>
</dbReference>
<evidence type="ECO:0000256" key="2">
    <source>
        <dbReference type="ARBA" id="ARBA00022692"/>
    </source>
</evidence>
<evidence type="ECO:0000313" key="7">
    <source>
        <dbReference type="EMBL" id="CAF1279197.1"/>
    </source>
</evidence>
<dbReference type="GO" id="GO:0016020">
    <property type="term" value="C:membrane"/>
    <property type="evidence" value="ECO:0007669"/>
    <property type="project" value="UniProtKB-SubCell"/>
</dbReference>
<feature type="transmembrane region" description="Helical" evidence="5">
    <location>
        <begin position="20"/>
        <end position="39"/>
    </location>
</feature>
<evidence type="ECO:0000313" key="9">
    <source>
        <dbReference type="Proteomes" id="UP000663828"/>
    </source>
</evidence>
<keyword evidence="4 5" id="KW-0472">Membrane</keyword>
<evidence type="ECO:0000256" key="5">
    <source>
        <dbReference type="SAM" id="Phobius"/>
    </source>
</evidence>
<feature type="domain" description="G-protein coupled receptors family 1 profile" evidence="6">
    <location>
        <begin position="30"/>
        <end position="293"/>
    </location>
</feature>
<dbReference type="Gene3D" id="3.90.175.10">
    <property type="entry name" value="Diphtheria Toxin, domain 1"/>
    <property type="match status" value="1"/>
</dbReference>
<dbReference type="Proteomes" id="UP000663852">
    <property type="component" value="Unassembled WGS sequence"/>
</dbReference>
<name>A0A815YXU0_ADIRI</name>